<dbReference type="SUPFAM" id="SSF57959">
    <property type="entry name" value="Leucine zipper domain"/>
    <property type="match status" value="1"/>
</dbReference>
<comment type="caution">
    <text evidence="3">The sequence shown here is derived from an EMBL/GenBank/DDBJ whole genome shotgun (WGS) entry which is preliminary data.</text>
</comment>
<evidence type="ECO:0000313" key="3">
    <source>
        <dbReference type="EMBL" id="KAK5175098.1"/>
    </source>
</evidence>
<feature type="compositionally biased region" description="Basic and acidic residues" evidence="2">
    <location>
        <begin position="8"/>
        <end position="33"/>
    </location>
</feature>
<evidence type="ECO:0008006" key="5">
    <source>
        <dbReference type="Google" id="ProtNLM"/>
    </source>
</evidence>
<feature type="coiled-coil region" evidence="1">
    <location>
        <begin position="57"/>
        <end position="84"/>
    </location>
</feature>
<dbReference type="GeneID" id="89921586"/>
<keyword evidence="1" id="KW-0175">Coiled coil</keyword>
<name>A0AAV9PP86_9PEZI</name>
<evidence type="ECO:0000313" key="4">
    <source>
        <dbReference type="Proteomes" id="UP001337655"/>
    </source>
</evidence>
<evidence type="ECO:0000256" key="1">
    <source>
        <dbReference type="SAM" id="Coils"/>
    </source>
</evidence>
<dbReference type="Proteomes" id="UP001337655">
    <property type="component" value="Unassembled WGS sequence"/>
</dbReference>
<gene>
    <name evidence="3" type="ORF">LTR77_000235</name>
</gene>
<dbReference type="Gene3D" id="1.20.5.170">
    <property type="match status" value="1"/>
</dbReference>
<protein>
    <recommendedName>
        <fullName evidence="5">BZIP domain-containing protein</fullName>
    </recommendedName>
</protein>
<dbReference type="PANTHER" id="PTHR37012">
    <property type="entry name" value="B-ZIP TRANSCRIPTION FACTOR (EUROFUNG)-RELATED"/>
    <property type="match status" value="1"/>
</dbReference>
<accession>A0AAV9PP86</accession>
<dbReference type="RefSeq" id="XP_064663736.1">
    <property type="nucleotide sequence ID" value="XM_064797502.1"/>
</dbReference>
<dbReference type="GO" id="GO:0003700">
    <property type="term" value="F:DNA-binding transcription factor activity"/>
    <property type="evidence" value="ECO:0007669"/>
    <property type="project" value="InterPro"/>
</dbReference>
<proteinExistence type="predicted"/>
<evidence type="ECO:0000256" key="2">
    <source>
        <dbReference type="SAM" id="MobiDB-lite"/>
    </source>
</evidence>
<reference evidence="3 4" key="1">
    <citation type="submission" date="2023-08" db="EMBL/GenBank/DDBJ databases">
        <title>Black Yeasts Isolated from many extreme environments.</title>
        <authorList>
            <person name="Coleine C."/>
            <person name="Stajich J.E."/>
            <person name="Selbmann L."/>
        </authorList>
    </citation>
    <scope>NUCLEOTIDE SEQUENCE [LARGE SCALE GENOMIC DNA]</scope>
    <source>
        <strain evidence="3 4">CCFEE 5935</strain>
    </source>
</reference>
<dbReference type="CDD" id="cd14688">
    <property type="entry name" value="bZIP_YAP"/>
    <property type="match status" value="1"/>
</dbReference>
<dbReference type="Pfam" id="PF11905">
    <property type="entry name" value="DUF3425"/>
    <property type="match status" value="1"/>
</dbReference>
<dbReference type="PANTHER" id="PTHR37012:SF2">
    <property type="entry name" value="BZIP DOMAIN-CONTAINING PROTEIN-RELATED"/>
    <property type="match status" value="1"/>
</dbReference>
<keyword evidence="4" id="KW-1185">Reference proteome</keyword>
<organism evidence="3 4">
    <name type="scientific">Saxophila tyrrhenica</name>
    <dbReference type="NCBI Taxonomy" id="1690608"/>
    <lineage>
        <taxon>Eukaryota</taxon>
        <taxon>Fungi</taxon>
        <taxon>Dikarya</taxon>
        <taxon>Ascomycota</taxon>
        <taxon>Pezizomycotina</taxon>
        <taxon>Dothideomycetes</taxon>
        <taxon>Dothideomycetidae</taxon>
        <taxon>Mycosphaerellales</taxon>
        <taxon>Extremaceae</taxon>
        <taxon>Saxophila</taxon>
    </lineage>
</organism>
<dbReference type="InterPro" id="IPR046347">
    <property type="entry name" value="bZIP_sf"/>
</dbReference>
<feature type="region of interest" description="Disordered" evidence="2">
    <location>
        <begin position="1"/>
        <end position="33"/>
    </location>
</feature>
<dbReference type="InterPro" id="IPR021833">
    <property type="entry name" value="DUF3425"/>
</dbReference>
<dbReference type="EMBL" id="JAVRRT010000001">
    <property type="protein sequence ID" value="KAK5175098.1"/>
    <property type="molecule type" value="Genomic_DNA"/>
</dbReference>
<dbReference type="AlphaFoldDB" id="A0AAV9PP86"/>
<sequence length="307" mass="35184">MTSGGKAMPRDEELQRKRARDRKSQQAMRDRSKTMIQNLSGQVTHLSQMVEDRDRNIIKLGDTLQSLKDEIDHLNVENGALRLKLIGQATESSLTLPCWKRPPVNTAPTCISDQIIQDFLTLGRDSNPKVYDDKANLCHLLDQTQRPADALSNIVSDIILSYKEIETLPKQVSLFHAFTALLKWQVTLDEASWSKVPTFFRPTNAQLTTPHPAWIERVPWPRVRDYLIEHPEITLDMFAIVYSTNFNITWPYDPRHVVLVTEDSNLVIVNPVFEEHIQQISNWTITDAFKARFPEMADLVDADTRPG</sequence>